<organism evidence="3 4">
    <name type="scientific">Pestalotiopsis fici (strain W106-1 / CGMCC3.15140)</name>
    <dbReference type="NCBI Taxonomy" id="1229662"/>
    <lineage>
        <taxon>Eukaryota</taxon>
        <taxon>Fungi</taxon>
        <taxon>Dikarya</taxon>
        <taxon>Ascomycota</taxon>
        <taxon>Pezizomycotina</taxon>
        <taxon>Sordariomycetes</taxon>
        <taxon>Xylariomycetidae</taxon>
        <taxon>Amphisphaeriales</taxon>
        <taxon>Sporocadaceae</taxon>
        <taxon>Pestalotiopsis</taxon>
    </lineage>
</organism>
<evidence type="ECO:0000256" key="1">
    <source>
        <dbReference type="SAM" id="MobiDB-lite"/>
    </source>
</evidence>
<feature type="compositionally biased region" description="Basic and acidic residues" evidence="1">
    <location>
        <begin position="267"/>
        <end position="288"/>
    </location>
</feature>
<dbReference type="PANTHER" id="PTHR36223">
    <property type="entry name" value="BETA-LACTAMASE-TYPE TRANSPEPTIDASE FOLD DOMAIN CONTAINING PROTEIN"/>
    <property type="match status" value="1"/>
</dbReference>
<keyword evidence="4" id="KW-1185">Reference proteome</keyword>
<dbReference type="RefSeq" id="XP_007838337.1">
    <property type="nucleotide sequence ID" value="XM_007840146.1"/>
</dbReference>
<dbReference type="InterPro" id="IPR057678">
    <property type="entry name" value="DUF7918"/>
</dbReference>
<dbReference type="InParanoid" id="W3WQQ8"/>
<evidence type="ECO:0000259" key="2">
    <source>
        <dbReference type="Pfam" id="PF25534"/>
    </source>
</evidence>
<dbReference type="Pfam" id="PF25534">
    <property type="entry name" value="DUF7918"/>
    <property type="match status" value="1"/>
</dbReference>
<gene>
    <name evidence="3" type="ORF">PFICI_11565</name>
</gene>
<dbReference type="HOGENOM" id="CLU_885972_0_0_1"/>
<dbReference type="KEGG" id="pfy:PFICI_11565"/>
<feature type="region of interest" description="Disordered" evidence="1">
    <location>
        <begin position="174"/>
        <end position="195"/>
    </location>
</feature>
<dbReference type="AlphaFoldDB" id="W3WQQ8"/>
<reference evidence="4" key="1">
    <citation type="journal article" date="2015" name="BMC Genomics">
        <title>Genomic and transcriptomic analysis of the endophytic fungus Pestalotiopsis fici reveals its lifestyle and high potential for synthesis of natural products.</title>
        <authorList>
            <person name="Wang X."/>
            <person name="Zhang X."/>
            <person name="Liu L."/>
            <person name="Xiang M."/>
            <person name="Wang W."/>
            <person name="Sun X."/>
            <person name="Che Y."/>
            <person name="Guo L."/>
            <person name="Liu G."/>
            <person name="Guo L."/>
            <person name="Wang C."/>
            <person name="Yin W.B."/>
            <person name="Stadler M."/>
            <person name="Zhang X."/>
            <person name="Liu X."/>
        </authorList>
    </citation>
    <scope>NUCLEOTIDE SEQUENCE [LARGE SCALE GENOMIC DNA]</scope>
    <source>
        <strain evidence="4">W106-1 / CGMCC3.15140</strain>
    </source>
</reference>
<protein>
    <recommendedName>
        <fullName evidence="2">DUF7918 domain-containing protein</fullName>
    </recommendedName>
</protein>
<dbReference type="OrthoDB" id="3364132at2759"/>
<dbReference type="GeneID" id="19276578"/>
<proteinExistence type="predicted"/>
<name>W3WQQ8_PESFW</name>
<dbReference type="PANTHER" id="PTHR36223:SF1">
    <property type="entry name" value="TRANSCRIPTION ELONGATION FACTOR EAF N-TERMINAL DOMAIN-CONTAINING PROTEIN"/>
    <property type="match status" value="1"/>
</dbReference>
<dbReference type="STRING" id="1229662.W3WQQ8"/>
<evidence type="ECO:0000313" key="3">
    <source>
        <dbReference type="EMBL" id="ETS76178.1"/>
    </source>
</evidence>
<feature type="region of interest" description="Disordered" evidence="1">
    <location>
        <begin position="267"/>
        <end position="314"/>
    </location>
</feature>
<sequence>MNAPTSTKYIESISGENFSLHYRIHRDFELAKAVDKRHRGIGIVYTLDGNPHDRWHYYFPFPSGTRKGCLSYRESTDSQGRKIHQPLRFATITILESDDKDRIEREKKSSAQLGVLQVEFRLITKVKQDIPSEESVCKEGNSTTDEAEAEDSAKPLELAEKALKGRAISNSTSLGPARVIGRRPRSVTSSANPSAKRKPKWRWKYILMKDEPPLAVFRFLYRSMDDLQKELIVPRNPAALVERKEVSIENLSMEEIMQLARERLNQKNADTKVKTEEKPTLKRPHGDIIDVEDTGSSDGSGNSRQRRIFIDLTE</sequence>
<evidence type="ECO:0000313" key="4">
    <source>
        <dbReference type="Proteomes" id="UP000030651"/>
    </source>
</evidence>
<accession>W3WQQ8</accession>
<dbReference type="EMBL" id="KI912117">
    <property type="protein sequence ID" value="ETS76178.1"/>
    <property type="molecule type" value="Genomic_DNA"/>
</dbReference>
<feature type="region of interest" description="Disordered" evidence="1">
    <location>
        <begin position="133"/>
        <end position="152"/>
    </location>
</feature>
<feature type="domain" description="DUF7918" evidence="2">
    <location>
        <begin position="3"/>
        <end position="235"/>
    </location>
</feature>
<dbReference type="Proteomes" id="UP000030651">
    <property type="component" value="Unassembled WGS sequence"/>
</dbReference>